<sequence>MRSTYFTNKHYLTKDNRRIAHVHIVGNACTVCGHYRRFTEFKRRTFDKAAFEQFCIDRGLTMKE</sequence>
<evidence type="ECO:0000313" key="1">
    <source>
        <dbReference type="EMBL" id="QPM74611.1"/>
    </source>
</evidence>
<dbReference type="RefSeq" id="WP_195718496.1">
    <property type="nucleotide sequence ID" value="NZ_CP064056.1"/>
</dbReference>
<protein>
    <submittedName>
        <fullName evidence="1">Uncharacterized protein</fullName>
    </submittedName>
</protein>
<dbReference type="AlphaFoldDB" id="A0A7T1F9E0"/>
<gene>
    <name evidence="1" type="ORF">ISP08_09710</name>
</gene>
<evidence type="ECO:0000313" key="2">
    <source>
        <dbReference type="Proteomes" id="UP000594455"/>
    </source>
</evidence>
<dbReference type="Proteomes" id="UP000594455">
    <property type="component" value="Chromosome"/>
</dbReference>
<proteinExistence type="predicted"/>
<dbReference type="EMBL" id="CP064056">
    <property type="protein sequence ID" value="QPM74611.1"/>
    <property type="molecule type" value="Genomic_DNA"/>
</dbReference>
<name>A0A7T1F9E0_9STAP</name>
<keyword evidence="2" id="KW-1185">Reference proteome</keyword>
<accession>A0A7T1F9E0</accession>
<reference evidence="1 2" key="1">
    <citation type="submission" date="2020-10" db="EMBL/GenBank/DDBJ databases">
        <title>Closed genome sequences of Staphylococcus lloydii sp. nov. and Staphylococcus durrellii sp. nov. Isolated from Captive Fruit Bats (Pteropus livingstonii).</title>
        <authorList>
            <person name="Fountain K."/>
        </authorList>
    </citation>
    <scope>NUCLEOTIDE SEQUENCE [LARGE SCALE GENOMIC DNA]</scope>
    <source>
        <strain evidence="1 2">23_2_7_LY</strain>
    </source>
</reference>
<dbReference type="KEGG" id="sllo:ISP08_09710"/>
<dbReference type="Pfam" id="PF06194">
    <property type="entry name" value="Phage_Orf51"/>
    <property type="match status" value="1"/>
</dbReference>
<organism evidence="1 2">
    <name type="scientific">Staphylococcus lloydii</name>
    <dbReference type="NCBI Taxonomy" id="2781774"/>
    <lineage>
        <taxon>Bacteria</taxon>
        <taxon>Bacillati</taxon>
        <taxon>Bacillota</taxon>
        <taxon>Bacilli</taxon>
        <taxon>Bacillales</taxon>
        <taxon>Staphylococcaceae</taxon>
        <taxon>Staphylococcus</taxon>
    </lineage>
</organism>
<dbReference type="InterPro" id="IPR009338">
    <property type="entry name" value="Orf51"/>
</dbReference>